<evidence type="ECO:0000256" key="7">
    <source>
        <dbReference type="SAM" id="Phobius"/>
    </source>
</evidence>
<comment type="subcellular location">
    <subcellularLocation>
        <location evidence="1">Cell membrane</location>
        <topology evidence="1">Multi-pass membrane protein</topology>
    </subcellularLocation>
</comment>
<dbReference type="OrthoDB" id="5137249at2"/>
<protein>
    <submittedName>
        <fullName evidence="9">FtsX-like permease family protein</fullName>
    </submittedName>
</protein>
<feature type="coiled-coil region" evidence="6">
    <location>
        <begin position="466"/>
        <end position="592"/>
    </location>
</feature>
<organism evidence="9 10">
    <name type="scientific">Candidatus Galacturonatibacter soehngenii</name>
    <dbReference type="NCBI Taxonomy" id="2307010"/>
    <lineage>
        <taxon>Bacteria</taxon>
        <taxon>Bacillati</taxon>
        <taxon>Bacillota</taxon>
        <taxon>Clostridia</taxon>
        <taxon>Lachnospirales</taxon>
        <taxon>Lachnospiraceae</taxon>
        <taxon>Candidatus Galacturonatibacter</taxon>
    </lineage>
</organism>
<evidence type="ECO:0000259" key="8">
    <source>
        <dbReference type="Pfam" id="PF02687"/>
    </source>
</evidence>
<gene>
    <name evidence="9" type="ORF">F7O84_15340</name>
</gene>
<keyword evidence="10" id="KW-1185">Reference proteome</keyword>
<dbReference type="RefSeq" id="WP_151147246.1">
    <property type="nucleotide sequence ID" value="NZ_WAGX01000007.1"/>
</dbReference>
<evidence type="ECO:0000256" key="3">
    <source>
        <dbReference type="ARBA" id="ARBA00022692"/>
    </source>
</evidence>
<keyword evidence="3 7" id="KW-0812">Transmembrane</keyword>
<evidence type="ECO:0000256" key="6">
    <source>
        <dbReference type="SAM" id="Coils"/>
    </source>
</evidence>
<evidence type="ECO:0000256" key="2">
    <source>
        <dbReference type="ARBA" id="ARBA00022475"/>
    </source>
</evidence>
<proteinExistence type="predicted"/>
<sequence>MKKKKALTRLIFQEILTSKARFISILLLILIGVSFFSGLNASGPDMLQTAKLYFENQKLMDIHIVSTMGLEEEDIEIIKQQEGIDTLEVGYSKDVITQKQDRLLRIFSYDAGNTLNQFEVIDGKLPSKSGEIALLYSDMMTSIYQIGDMVTFKPDSEDTDLSEQFHKTDYKIVGFVKSPLYISDKQLGSGTVGKGLLDGFGVISNKDFNLPVYTDAYLTLKSLRGLDSYSSQYKDIINEYEKQIESSFETRAITRLADIKEEAKETLEDAKKKVEEGKQELLDGEKKLTDAKEKIEDGKVKLADGEKTLADAKQKLLDGEKEYEDNKALFDEQIADGKTQLDIGGNQLASGQSEINENRKKVEEGRKQIAKGLKEIEAKETELTTQKNQLQAFLEQTKQVIEVPASFIPTDQQNALIAAGDSISLGNGQTVGDLWRAYFAGKIGGETIVTTLEGILSQIEEGIKTIATTKSELEKKQAELASAKEQLDKAQEQINNGNDTIIEKTREFEAAKADGEAKLAEAKQKIEDGWKEYEEGVTKLEEEKQKLLDAEKEYEDGLAEYQEKKPDALQKIADAEKEIADGEKELNDLKAPTYYALSRSDNPGYDEYADNAKRLSALSLVFPAFFFAIAALVSLTTITRMIEEQRVQIGTLKAQGYTNFEISLKYYVYALGASSIGAILGLLGGFYGIPKIIVSAYRSMYDLPDKQFHSYLWIALVAVGISVLSTGISVWVVLRQELTGTPATLMRPKAPKVGKRIFLERITPIWNRLNFVQKVTMRNLFRYKQRMIMTIFGIAGCMGLMITGFGIGDSISLMSKLQYKDIVKYQAMVIFDEDASSEKKEEAKDVIEKLEGIEGSILIANQLYKVKKTGVNTQQVMVIAPYDTALFSSYVTLQKRGSTDVFDIPKEGAVITEKLSDLFQVKVGDILTLTDSDNQTFEVPVAKITENYAGHFIYLSPKTYADCLGEGEITFNGALLRYNQSPEWEDQLANKLNQYKGILAISYNTSMIGTFDATMDSLNTVVLVIVIAAAVLAFVVLYNLTNINVSERIRELSTIKVLGFYDGEVTMYIYRENIILSLFGIFFGSFLGKILHYFVLSTASLDNMMFSYVLKTSSYIYAGILTILFSSLVMWVMHNKLKHVDMIEALKSNE</sequence>
<keyword evidence="5 7" id="KW-0472">Membrane</keyword>
<dbReference type="Proteomes" id="UP000461768">
    <property type="component" value="Unassembled WGS sequence"/>
</dbReference>
<feature type="transmembrane region" description="Helical" evidence="7">
    <location>
        <begin position="787"/>
        <end position="808"/>
    </location>
</feature>
<dbReference type="InterPro" id="IPR003838">
    <property type="entry name" value="ABC3_permease_C"/>
</dbReference>
<reference evidence="9 10" key="1">
    <citation type="submission" date="2019-09" db="EMBL/GenBank/DDBJ databases">
        <authorList>
            <person name="Valk L.C."/>
        </authorList>
    </citation>
    <scope>NUCLEOTIDE SEQUENCE [LARGE SCALE GENOMIC DNA]</scope>
    <source>
        <strain evidence="9">GalUA</strain>
    </source>
</reference>
<feature type="transmembrane region" description="Helical" evidence="7">
    <location>
        <begin position="617"/>
        <end position="638"/>
    </location>
</feature>
<keyword evidence="6" id="KW-0175">Coiled coil</keyword>
<keyword evidence="4 7" id="KW-1133">Transmembrane helix</keyword>
<feature type="transmembrane region" description="Helical" evidence="7">
    <location>
        <begin position="1074"/>
        <end position="1095"/>
    </location>
</feature>
<evidence type="ECO:0000256" key="4">
    <source>
        <dbReference type="ARBA" id="ARBA00022989"/>
    </source>
</evidence>
<accession>A0A7V7QHZ8</accession>
<dbReference type="PANTHER" id="PTHR30287">
    <property type="entry name" value="MEMBRANE COMPONENT OF PREDICTED ABC SUPERFAMILY METABOLITE UPTAKE TRANSPORTER"/>
    <property type="match status" value="1"/>
</dbReference>
<evidence type="ECO:0000313" key="10">
    <source>
        <dbReference type="Proteomes" id="UP000461768"/>
    </source>
</evidence>
<feature type="domain" description="ABC3 transporter permease C-terminal" evidence="8">
    <location>
        <begin position="621"/>
        <end position="737"/>
    </location>
</feature>
<feature type="transmembrane region" description="Helical" evidence="7">
    <location>
        <begin position="710"/>
        <end position="734"/>
    </location>
</feature>
<feature type="transmembrane region" description="Helical" evidence="7">
    <location>
        <begin position="20"/>
        <end position="39"/>
    </location>
</feature>
<feature type="transmembrane region" description="Helical" evidence="7">
    <location>
        <begin position="666"/>
        <end position="690"/>
    </location>
</feature>
<feature type="coiled-coil region" evidence="6">
    <location>
        <begin position="253"/>
        <end position="322"/>
    </location>
</feature>
<evidence type="ECO:0000256" key="1">
    <source>
        <dbReference type="ARBA" id="ARBA00004651"/>
    </source>
</evidence>
<evidence type="ECO:0000256" key="5">
    <source>
        <dbReference type="ARBA" id="ARBA00023136"/>
    </source>
</evidence>
<reference evidence="9 10" key="2">
    <citation type="submission" date="2020-02" db="EMBL/GenBank/DDBJ databases">
        <title>Candidatus Galacturonibacter soehngenii shows hetero-acetogenic catabolism of galacturonic acid but lacks a canonical carbon monoxide dehydrogenase/acetyl-CoA synthase complex.</title>
        <authorList>
            <person name="Diender M."/>
            <person name="Stouten G.R."/>
            <person name="Petersen J.F."/>
            <person name="Nielsen P.H."/>
            <person name="Dueholm M.S."/>
            <person name="Pronk J.T."/>
            <person name="Van Loosdrecht M.C.M."/>
        </authorList>
    </citation>
    <scope>NUCLEOTIDE SEQUENCE [LARGE SCALE GENOMIC DNA]</scope>
    <source>
        <strain evidence="9">GalUA</strain>
    </source>
</reference>
<keyword evidence="2" id="KW-1003">Cell membrane</keyword>
<dbReference type="InterPro" id="IPR038766">
    <property type="entry name" value="Membrane_comp_ABC_pdt"/>
</dbReference>
<feature type="domain" description="ABC3 transporter permease C-terminal" evidence="8">
    <location>
        <begin position="1024"/>
        <end position="1139"/>
    </location>
</feature>
<feature type="transmembrane region" description="Helical" evidence="7">
    <location>
        <begin position="1115"/>
        <end position="1133"/>
    </location>
</feature>
<dbReference type="PANTHER" id="PTHR30287:SF1">
    <property type="entry name" value="INNER MEMBRANE PROTEIN"/>
    <property type="match status" value="1"/>
</dbReference>
<dbReference type="EMBL" id="WAGX01000007">
    <property type="protein sequence ID" value="KAB1435752.1"/>
    <property type="molecule type" value="Genomic_DNA"/>
</dbReference>
<dbReference type="AlphaFoldDB" id="A0A7V7QHZ8"/>
<dbReference type="GO" id="GO:0005886">
    <property type="term" value="C:plasma membrane"/>
    <property type="evidence" value="ECO:0007669"/>
    <property type="project" value="UniProtKB-SubCell"/>
</dbReference>
<comment type="caution">
    <text evidence="9">The sequence shown here is derived from an EMBL/GenBank/DDBJ whole genome shotgun (WGS) entry which is preliminary data.</text>
</comment>
<evidence type="ECO:0000313" key="9">
    <source>
        <dbReference type="EMBL" id="KAB1435752.1"/>
    </source>
</evidence>
<name>A0A7V7QHZ8_9FIRM</name>
<dbReference type="Gene3D" id="1.10.287.2610">
    <property type="match status" value="1"/>
</dbReference>
<dbReference type="Pfam" id="PF02687">
    <property type="entry name" value="FtsX"/>
    <property type="match status" value="2"/>
</dbReference>
<feature type="transmembrane region" description="Helical" evidence="7">
    <location>
        <begin position="1021"/>
        <end position="1040"/>
    </location>
</feature>